<feature type="domain" description="Thymidylate kinase-like" evidence="2">
    <location>
        <begin position="4"/>
        <end position="193"/>
    </location>
</feature>
<dbReference type="GO" id="GO:0005829">
    <property type="term" value="C:cytosol"/>
    <property type="evidence" value="ECO:0007669"/>
    <property type="project" value="TreeGrafter"/>
</dbReference>
<dbReference type="GO" id="GO:0006235">
    <property type="term" value="P:dTTP biosynthetic process"/>
    <property type="evidence" value="ECO:0007669"/>
    <property type="project" value="TreeGrafter"/>
</dbReference>
<evidence type="ECO:0000313" key="4">
    <source>
        <dbReference type="Proteomes" id="UP000176450"/>
    </source>
</evidence>
<dbReference type="Proteomes" id="UP000176450">
    <property type="component" value="Unassembled WGS sequence"/>
</dbReference>
<accession>A0A1F6B3K1</accession>
<evidence type="ECO:0000313" key="3">
    <source>
        <dbReference type="EMBL" id="OGG31332.1"/>
    </source>
</evidence>
<reference evidence="3 4" key="1">
    <citation type="journal article" date="2016" name="Nat. Commun.">
        <title>Thousands of microbial genomes shed light on interconnected biogeochemical processes in an aquifer system.</title>
        <authorList>
            <person name="Anantharaman K."/>
            <person name="Brown C.T."/>
            <person name="Hug L.A."/>
            <person name="Sharon I."/>
            <person name="Castelle C.J."/>
            <person name="Probst A.J."/>
            <person name="Thomas B.C."/>
            <person name="Singh A."/>
            <person name="Wilkins M.J."/>
            <person name="Karaoz U."/>
            <person name="Brodie E.L."/>
            <person name="Williams K.H."/>
            <person name="Hubbard S.S."/>
            <person name="Banfield J.F."/>
        </authorList>
    </citation>
    <scope>NUCLEOTIDE SEQUENCE [LARGE SCALE GENOMIC DNA]</scope>
</reference>
<organism evidence="3 4">
    <name type="scientific">Candidatus Gottesmanbacteria bacterium RIFCSPLOWO2_01_FULL_46_9</name>
    <dbReference type="NCBI Taxonomy" id="1798394"/>
    <lineage>
        <taxon>Bacteria</taxon>
        <taxon>Candidatus Gottesmaniibacteriota</taxon>
    </lineage>
</organism>
<proteinExistence type="inferred from homology"/>
<protein>
    <recommendedName>
        <fullName evidence="2">Thymidylate kinase-like domain-containing protein</fullName>
    </recommendedName>
</protein>
<gene>
    <name evidence="3" type="ORF">A3A63_00675</name>
</gene>
<dbReference type="SUPFAM" id="SSF52540">
    <property type="entry name" value="P-loop containing nucleoside triphosphate hydrolases"/>
    <property type="match status" value="1"/>
</dbReference>
<dbReference type="GO" id="GO:0006233">
    <property type="term" value="P:dTDP biosynthetic process"/>
    <property type="evidence" value="ECO:0007669"/>
    <property type="project" value="TreeGrafter"/>
</dbReference>
<dbReference type="Pfam" id="PF02223">
    <property type="entry name" value="Thymidylate_kin"/>
    <property type="match status" value="1"/>
</dbReference>
<dbReference type="InterPro" id="IPR027417">
    <property type="entry name" value="P-loop_NTPase"/>
</dbReference>
<dbReference type="PANTHER" id="PTHR10344:SF1">
    <property type="entry name" value="THYMIDYLATE KINASE"/>
    <property type="match status" value="1"/>
</dbReference>
<dbReference type="EMBL" id="MFJX01000014">
    <property type="protein sequence ID" value="OGG31332.1"/>
    <property type="molecule type" value="Genomic_DNA"/>
</dbReference>
<dbReference type="InterPro" id="IPR039430">
    <property type="entry name" value="Thymidylate_kin-like_dom"/>
</dbReference>
<dbReference type="CDD" id="cd01672">
    <property type="entry name" value="TMPK"/>
    <property type="match status" value="1"/>
</dbReference>
<evidence type="ECO:0000259" key="2">
    <source>
        <dbReference type="Pfam" id="PF02223"/>
    </source>
</evidence>
<dbReference type="Gene3D" id="3.40.50.300">
    <property type="entry name" value="P-loop containing nucleotide triphosphate hydrolases"/>
    <property type="match status" value="1"/>
</dbReference>
<sequence length="220" mass="24701">MIALEGTDGSGKGTQLSLLVSVLKAKSIPVETLDFPRYGEFFGDLAGRMLAGDFGGVHDIPPELSVLPYACDRWLIKDTLMKWLAEGKIVISNRYTASSAVYQAAKLPVDKQHACVDWVYRLEQEVIGLPREDLVLYFHVPVSISQELIKKKETRAYLGGKKDIYEQSVAIQEAVERLYMELATHKSNWKTIECVATGVLRTREEIQKDVLDVLTTNRVL</sequence>
<dbReference type="GO" id="GO:0004550">
    <property type="term" value="F:nucleoside diphosphate kinase activity"/>
    <property type="evidence" value="ECO:0007669"/>
    <property type="project" value="TreeGrafter"/>
</dbReference>
<comment type="similarity">
    <text evidence="1">Belongs to the thymidylate kinase family.</text>
</comment>
<evidence type="ECO:0000256" key="1">
    <source>
        <dbReference type="ARBA" id="ARBA00009776"/>
    </source>
</evidence>
<dbReference type="GO" id="GO:0004798">
    <property type="term" value="F:dTMP kinase activity"/>
    <property type="evidence" value="ECO:0007669"/>
    <property type="project" value="TreeGrafter"/>
</dbReference>
<comment type="caution">
    <text evidence="3">The sequence shown here is derived from an EMBL/GenBank/DDBJ whole genome shotgun (WGS) entry which is preliminary data.</text>
</comment>
<dbReference type="GO" id="GO:0006227">
    <property type="term" value="P:dUDP biosynthetic process"/>
    <property type="evidence" value="ECO:0007669"/>
    <property type="project" value="TreeGrafter"/>
</dbReference>
<dbReference type="PANTHER" id="PTHR10344">
    <property type="entry name" value="THYMIDYLATE KINASE"/>
    <property type="match status" value="1"/>
</dbReference>
<dbReference type="AlphaFoldDB" id="A0A1F6B3K1"/>
<name>A0A1F6B3K1_9BACT</name>